<proteinExistence type="predicted"/>
<evidence type="ECO:0000256" key="3">
    <source>
        <dbReference type="SAM" id="Phobius"/>
    </source>
</evidence>
<dbReference type="GeneID" id="19017430"/>
<keyword evidence="3" id="KW-0812">Transmembrane</keyword>
<dbReference type="EMBL" id="FO082277">
    <property type="protein sequence ID" value="CCO15021.1"/>
    <property type="molecule type" value="Genomic_DNA"/>
</dbReference>
<feature type="region of interest" description="Disordered" evidence="2">
    <location>
        <begin position="1"/>
        <end position="94"/>
    </location>
</feature>
<protein>
    <recommendedName>
        <fullName evidence="6">Lon N-terminal domain-containing protein</fullName>
    </recommendedName>
</protein>
<dbReference type="InterPro" id="IPR046336">
    <property type="entry name" value="Lon_prtase_N_sf"/>
</dbReference>
<evidence type="ECO:0000256" key="2">
    <source>
        <dbReference type="SAM" id="MobiDB-lite"/>
    </source>
</evidence>
<feature type="compositionally biased region" description="Basic residues" evidence="2">
    <location>
        <begin position="26"/>
        <end position="39"/>
    </location>
</feature>
<keyword evidence="5" id="KW-1185">Reference proteome</keyword>
<feature type="compositionally biased region" description="Low complexity" evidence="2">
    <location>
        <begin position="194"/>
        <end position="205"/>
    </location>
</feature>
<evidence type="ECO:0008006" key="6">
    <source>
        <dbReference type="Google" id="ProtNLM"/>
    </source>
</evidence>
<dbReference type="SUPFAM" id="SSF88697">
    <property type="entry name" value="PUA domain-like"/>
    <property type="match status" value="1"/>
</dbReference>
<dbReference type="STRING" id="41875.K8EB34"/>
<feature type="compositionally biased region" description="Low complexity" evidence="2">
    <location>
        <begin position="1"/>
        <end position="18"/>
    </location>
</feature>
<sequence>MHHSSSKSLSSCSSRSSSFALPPSRCKTKAHASSRRGHRTPTTQAIFGLFEGTTTTKTNDDDALKKKTETTKGSSPPPEISQTLQSLDDLLGEDPKIIEERKADERAKAQYALQQEKKERKEETKKMNKKRFEKFQFAVKQSTSIQRLQAVFLEGFLLPNVASSSSSSREEKMEFFELPSEIIDPRTGDRLKASAKASSSSSSESTGEEDATTTTITNSTVNRLPGEFQIPIIPYGHVVVPGARAKLNLFEPRWLTLFSKLLKPEDAEEDRTILTSHEWGGSRDAKTIDFSKVEMIADYESGERRFDIVPGANRYPEDGFVGTNAFGAVYRGIDGKIAGLGVKMEIEAHDVAVDGILLSVCARASANRFKILRVVQTEPYIIVDAVPYDDDFANASMDEDVSEAEQNLLDALETLKSNDNYYYEAVGLQYDEDPSTGKISVKKLIESEFKSFTFSEIFLYNKDDVALQILASKSPKERAEIVTNIAKQMKAGMKFGLNPRNARVLRILTFWGSLFAIGSGLTLVRDIAGF</sequence>
<keyword evidence="1" id="KW-0175">Coiled coil</keyword>
<feature type="coiled-coil region" evidence="1">
    <location>
        <begin position="106"/>
        <end position="133"/>
    </location>
</feature>
<dbReference type="PANTHER" id="PTHR46732">
    <property type="entry name" value="ATP-DEPENDENT PROTEASE LA (LON) DOMAIN PROTEIN"/>
    <property type="match status" value="1"/>
</dbReference>
<evidence type="ECO:0000313" key="4">
    <source>
        <dbReference type="EMBL" id="CCO15021.1"/>
    </source>
</evidence>
<feature type="transmembrane region" description="Helical" evidence="3">
    <location>
        <begin position="504"/>
        <end position="524"/>
    </location>
</feature>
<feature type="region of interest" description="Disordered" evidence="2">
    <location>
        <begin position="187"/>
        <end position="218"/>
    </location>
</feature>
<evidence type="ECO:0000313" key="5">
    <source>
        <dbReference type="Proteomes" id="UP000198341"/>
    </source>
</evidence>
<evidence type="ECO:0000256" key="1">
    <source>
        <dbReference type="SAM" id="Coils"/>
    </source>
</evidence>
<dbReference type="AlphaFoldDB" id="K8EB34"/>
<feature type="compositionally biased region" description="Basic and acidic residues" evidence="2">
    <location>
        <begin position="58"/>
        <end position="70"/>
    </location>
</feature>
<dbReference type="OrthoDB" id="264917at2759"/>
<gene>
    <name evidence="4" type="ORF">Bathy02g03170</name>
</gene>
<keyword evidence="3" id="KW-0472">Membrane</keyword>
<dbReference type="PANTHER" id="PTHR46732:SF8">
    <property type="entry name" value="ATP-DEPENDENT PROTEASE LA (LON) DOMAIN PROTEIN"/>
    <property type="match status" value="1"/>
</dbReference>
<dbReference type="Gene3D" id="2.30.130.40">
    <property type="entry name" value="LON domain-like"/>
    <property type="match status" value="1"/>
</dbReference>
<dbReference type="InterPro" id="IPR015947">
    <property type="entry name" value="PUA-like_sf"/>
</dbReference>
<dbReference type="RefSeq" id="XP_007514781.1">
    <property type="nucleotide sequence ID" value="XM_007514719.1"/>
</dbReference>
<dbReference type="Proteomes" id="UP000198341">
    <property type="component" value="Chromosome 2"/>
</dbReference>
<dbReference type="KEGG" id="bpg:Bathy02g03170"/>
<organism evidence="4 5">
    <name type="scientific">Bathycoccus prasinos</name>
    <dbReference type="NCBI Taxonomy" id="41875"/>
    <lineage>
        <taxon>Eukaryota</taxon>
        <taxon>Viridiplantae</taxon>
        <taxon>Chlorophyta</taxon>
        <taxon>Mamiellophyceae</taxon>
        <taxon>Mamiellales</taxon>
        <taxon>Bathycoccaceae</taxon>
        <taxon>Bathycoccus</taxon>
    </lineage>
</organism>
<accession>K8EB34</accession>
<keyword evidence="3" id="KW-1133">Transmembrane helix</keyword>
<name>K8EB34_9CHLO</name>
<reference evidence="4 5" key="1">
    <citation type="submission" date="2011-10" db="EMBL/GenBank/DDBJ databases">
        <authorList>
            <person name="Genoscope - CEA"/>
        </authorList>
    </citation>
    <scope>NUCLEOTIDE SEQUENCE [LARGE SCALE GENOMIC DNA]</scope>
    <source>
        <strain evidence="4 5">RCC 1105</strain>
    </source>
</reference>